<feature type="compositionally biased region" description="Basic and acidic residues" evidence="6">
    <location>
        <begin position="1238"/>
        <end position="1255"/>
    </location>
</feature>
<feature type="region of interest" description="Disordered" evidence="6">
    <location>
        <begin position="313"/>
        <end position="358"/>
    </location>
</feature>
<dbReference type="PROSITE" id="PS50011">
    <property type="entry name" value="PROTEIN_KINASE_DOM"/>
    <property type="match status" value="1"/>
</dbReference>
<dbReference type="GeneID" id="4391869"/>
<dbReference type="InParanoid" id="Q2GZ52"/>
<dbReference type="Gene3D" id="1.10.510.10">
    <property type="entry name" value="Transferase(Phosphotransferase) domain 1"/>
    <property type="match status" value="1"/>
</dbReference>
<dbReference type="VEuPathDB" id="FungiDB:CHGG_05194"/>
<dbReference type="eggNOG" id="KOG0198">
    <property type="taxonomic scope" value="Eukaryota"/>
</dbReference>
<feature type="region of interest" description="Disordered" evidence="6">
    <location>
        <begin position="1195"/>
        <end position="1284"/>
    </location>
</feature>
<gene>
    <name evidence="9" type="ORF">CHGG_05194</name>
</gene>
<keyword evidence="7" id="KW-1133">Transmembrane helix</keyword>
<evidence type="ECO:0000259" key="8">
    <source>
        <dbReference type="PROSITE" id="PS50011"/>
    </source>
</evidence>
<accession>Q2GZ52</accession>
<keyword evidence="7" id="KW-0812">Transmembrane</keyword>
<dbReference type="STRING" id="306901.Q2GZ52"/>
<evidence type="ECO:0000256" key="1">
    <source>
        <dbReference type="ARBA" id="ARBA00012513"/>
    </source>
</evidence>
<keyword evidence="5" id="KW-0067">ATP-binding</keyword>
<evidence type="ECO:0000256" key="6">
    <source>
        <dbReference type="SAM" id="MobiDB-lite"/>
    </source>
</evidence>
<dbReference type="EMBL" id="CH408032">
    <property type="protein sequence ID" value="EAQ88575.1"/>
    <property type="molecule type" value="Genomic_DNA"/>
</dbReference>
<dbReference type="Pfam" id="PF26616">
    <property type="entry name" value="CorA-like"/>
    <property type="match status" value="1"/>
</dbReference>
<dbReference type="InterPro" id="IPR058257">
    <property type="entry name" value="CorA-like_dom"/>
</dbReference>
<keyword evidence="3" id="KW-0547">Nucleotide-binding</keyword>
<evidence type="ECO:0000256" key="5">
    <source>
        <dbReference type="ARBA" id="ARBA00022840"/>
    </source>
</evidence>
<dbReference type="RefSeq" id="XP_001224408.1">
    <property type="nucleotide sequence ID" value="XM_001224407.1"/>
</dbReference>
<keyword evidence="7" id="KW-0472">Membrane</keyword>
<dbReference type="PANTHER" id="PTHR43671">
    <property type="entry name" value="SERINE/THREONINE-PROTEIN KINASE NEK"/>
    <property type="match status" value="1"/>
</dbReference>
<dbReference type="InterPro" id="IPR000719">
    <property type="entry name" value="Prot_kinase_dom"/>
</dbReference>
<evidence type="ECO:0000256" key="7">
    <source>
        <dbReference type="SAM" id="Phobius"/>
    </source>
</evidence>
<keyword evidence="2" id="KW-0808">Transferase</keyword>
<feature type="domain" description="Protein kinase" evidence="8">
    <location>
        <begin position="845"/>
        <end position="1165"/>
    </location>
</feature>
<feature type="compositionally biased region" description="Polar residues" evidence="6">
    <location>
        <begin position="1264"/>
        <end position="1280"/>
    </location>
</feature>
<evidence type="ECO:0000313" key="9">
    <source>
        <dbReference type="EMBL" id="EAQ88575.1"/>
    </source>
</evidence>
<dbReference type="GO" id="GO:0005524">
    <property type="term" value="F:ATP binding"/>
    <property type="evidence" value="ECO:0007669"/>
    <property type="project" value="UniProtKB-KW"/>
</dbReference>
<dbReference type="Gene3D" id="1.20.58.340">
    <property type="entry name" value="Magnesium transport protein CorA, transmembrane region"/>
    <property type="match status" value="1"/>
</dbReference>
<evidence type="ECO:0000256" key="2">
    <source>
        <dbReference type="ARBA" id="ARBA00022679"/>
    </source>
</evidence>
<evidence type="ECO:0000313" key="10">
    <source>
        <dbReference type="Proteomes" id="UP000001056"/>
    </source>
</evidence>
<evidence type="ECO:0000256" key="4">
    <source>
        <dbReference type="ARBA" id="ARBA00022777"/>
    </source>
</evidence>
<feature type="compositionally biased region" description="Low complexity" evidence="6">
    <location>
        <begin position="313"/>
        <end position="327"/>
    </location>
</feature>
<dbReference type="OMA" id="ETISMHI"/>
<feature type="transmembrane region" description="Helical" evidence="7">
    <location>
        <begin position="538"/>
        <end position="562"/>
    </location>
</feature>
<dbReference type="CDD" id="cd00180">
    <property type="entry name" value="PKc"/>
    <property type="match status" value="1"/>
</dbReference>
<organism evidence="9 10">
    <name type="scientific">Chaetomium globosum (strain ATCC 6205 / CBS 148.51 / DSM 1962 / NBRC 6347 / NRRL 1970)</name>
    <name type="common">Soil fungus</name>
    <dbReference type="NCBI Taxonomy" id="306901"/>
    <lineage>
        <taxon>Eukaryota</taxon>
        <taxon>Fungi</taxon>
        <taxon>Dikarya</taxon>
        <taxon>Ascomycota</taxon>
        <taxon>Pezizomycotina</taxon>
        <taxon>Sordariomycetes</taxon>
        <taxon>Sordariomycetidae</taxon>
        <taxon>Sordariales</taxon>
        <taxon>Chaetomiaceae</taxon>
        <taxon>Chaetomium</taxon>
    </lineage>
</organism>
<dbReference type="EC" id="2.7.11.1" evidence="1"/>
<dbReference type="InterPro" id="IPR011009">
    <property type="entry name" value="Kinase-like_dom_sf"/>
</dbReference>
<dbReference type="Proteomes" id="UP000001056">
    <property type="component" value="Unassembled WGS sequence"/>
</dbReference>
<keyword evidence="4" id="KW-0418">Kinase</keyword>
<keyword evidence="10" id="KW-1185">Reference proteome</keyword>
<dbReference type="GO" id="GO:0004674">
    <property type="term" value="F:protein serine/threonine kinase activity"/>
    <property type="evidence" value="ECO:0007669"/>
    <property type="project" value="UniProtKB-EC"/>
</dbReference>
<dbReference type="InterPro" id="IPR050660">
    <property type="entry name" value="NEK_Ser/Thr_kinase"/>
</dbReference>
<dbReference type="OrthoDB" id="5396681at2759"/>
<name>Q2GZ52_CHAGB</name>
<dbReference type="SUPFAM" id="SSF56112">
    <property type="entry name" value="Protein kinase-like (PK-like)"/>
    <property type="match status" value="1"/>
</dbReference>
<sequence>MTTQVDNHLAAEFAACCQRSKDYPLTLLRTEAFGHTQKSYQTRLSQGAVFHKSHRALYVRDLQDDAVAFDRGRLLEKVDDVEAHLDPEEKDPWWRFIFLHSKTSRDPLGCSREQFTMLLTYHQVMPSFLDLVFTFRSRSRPLNYAMFRHENYLDENAPSLRLSHLGRSGIQVQHAFNLLTVEKSNMADEKNQWPLRHASMYHSLDLETGRAVYILLKGNSELAKRIKDATDTDRHLRPDAPRTPERSFVASLQVHLIMLEWAVEYWSEYIDGMEDTLRTRSVDAKVAPVEGVASPVRLAESFQRRGSGFSRRGTIRTISRLSSTSRGNGQDNLLEDVPSEPSTPREPPTPTRMTSRTLSGFLRRATGGLESPVPEKAPVPERDVLMEKLTELEERFSFNELQRLGLVGDEIDRSLMALEQNEDVVSQVQEQYQTVIASHAFTTLLNGDQCKAELAVFFRRVRTVLRDLAAHRRRLLDLSRTVENDKNMFEALSQHTSIQTSKAFQVVAQTSSDEMMKWTHKMHEIAVKTKQETLSMHVITIFTLIFLPGTFIATFFSSGVLHWDDDGTLGTDWVVRGAGVRLFLSICLPLTVITIAIWAIMYAFARRWARRHAKTLGLDGGFGGGYADEKGLGGMASMSTGLDSASQQQQSAVVGRIEAFLCNSKRAEGSFRLPRRRPQATSEWGSWRLTDAREVAPSNPGCLPRTNIPPIRRGSAMALGVNLEPFSGFAEFVADTKPKYTGCDIAGNPRQYIPLSELQSTLRIFSTLVYTHHDTLYLLTRLFISLNLTDERLPLRRRPSEWPDEAFYRDFFAGVVENQWQFFPLQFDADQLYDRFLDDKCVLPITLGDQIDHGSAAIIYRFDIHPEYNRIGLNRNKRLVSQTFVFKIYHNKKYEDFYTNERRALQRLSVAPSPNVVKFHGSFRQLGSYCLILEYADGGDLGEFFRKCSPPSTVGDVVLFWRSLFQVFSGLDRIHQLMSYNDDELIRGIHEDIRPENILIMKGPSGSPYDFTPKVADFGLYSRVRTAKVRSGGPMGLDHQGNQRFRTNMITTKADIFSMGAVLSHAAAWVVGGAEEQLIYFRLRKAYHEENLPRFKGSGYEGCFHNSIKPLPVVEQEHRRLRERCQVLDDVTPKVLDWVEACMLVQSPKDRLLARDIGETFEQFMDSRFLATPCMQPPSGATDLTVQSQLWSELGSPQSTLDGVSPGSPPLPDATFPGVGLGLDCPPSKPGNPTRPHLTRDDPEPITRDAQHTNPDRPLPPSSLQPRQADASQRTSSSASPKIGVSQIHQYKAAMRQGKPADPETAQLVDYLEHNLSGRDQFFFIDDSSSMAADRATISDGFKALACIAKRLDPNQVELAFASRPRRVFRARRIRRLHDLVNACQYQGDGHLMEGRLGELIDNVIIPRLPYKVLGVNINPWARKKVSVYVFTDGNWGHANNSADACGVERPVRRLIEELKKRKLDRTQVSLHFVRFGHAENGRQNLERLDDCGLADGWDIVDVKHIKTEVVGMFIGPLTRSNDDIPAG</sequence>
<reference evidence="10" key="1">
    <citation type="journal article" date="2015" name="Genome Announc.">
        <title>Draft genome sequence of the cellulolytic fungus Chaetomium globosum.</title>
        <authorList>
            <person name="Cuomo C.A."/>
            <person name="Untereiner W.A."/>
            <person name="Ma L.-J."/>
            <person name="Grabherr M."/>
            <person name="Birren B.W."/>
        </authorList>
    </citation>
    <scope>NUCLEOTIDE SEQUENCE [LARGE SCALE GENOMIC DNA]</scope>
    <source>
        <strain evidence="10">ATCC 6205 / CBS 148.51 / DSM 1962 / NBRC 6347 / NRRL 1970</strain>
    </source>
</reference>
<evidence type="ECO:0000256" key="3">
    <source>
        <dbReference type="ARBA" id="ARBA00022741"/>
    </source>
</evidence>
<proteinExistence type="predicted"/>
<dbReference type="PANTHER" id="PTHR43671:SF13">
    <property type="entry name" value="SERINE_THREONINE-PROTEIN KINASE NEK2"/>
    <property type="match status" value="1"/>
</dbReference>
<dbReference type="HOGENOM" id="CLU_005578_0_0_1"/>
<protein>
    <recommendedName>
        <fullName evidence="1">non-specific serine/threonine protein kinase</fullName>
        <ecNumber evidence="1">2.7.11.1</ecNumber>
    </recommendedName>
</protein>
<feature type="transmembrane region" description="Helical" evidence="7">
    <location>
        <begin position="582"/>
        <end position="605"/>
    </location>
</feature>
<dbReference type="Pfam" id="PF00069">
    <property type="entry name" value="Pkinase"/>
    <property type="match status" value="1"/>
</dbReference>